<evidence type="ECO:0000313" key="6">
    <source>
        <dbReference type="RefSeq" id="XP_002740842.1"/>
    </source>
</evidence>
<reference evidence="6" key="1">
    <citation type="submission" date="2025-08" db="UniProtKB">
        <authorList>
            <consortium name="RefSeq"/>
        </authorList>
    </citation>
    <scope>IDENTIFICATION</scope>
    <source>
        <tissue evidence="6">Testes</tissue>
    </source>
</reference>
<dbReference type="InterPro" id="IPR045179">
    <property type="entry name" value="YgfZ/GcvT"/>
</dbReference>
<sequence length="369" mass="41351">MLGVSRILYGGSVAARMCRNYLPCRWFASMTTSQSFSGIRNDDRKQSANKCAKLINRNIIRVSGRDASDLLQGLITNDASLLTRQNPSLYTMLLNQQGRVLYDAIIYGIYKEGNDEAVYLVECENELAPELQKHMKMFKIRKKVDILNVSSEYEVWAAYEVFGKVDYPTSMVNESICVADPRLSTFGRRLVVPKNTNLPELIPGLTEMDVHNYHTHRYIHGICEGSNDLPVGNALPLESNLDYMNGVSFHKGCYLGQELTARTHHTGVIRKRLMPVTLTNYENDAIINGNTTVSTKNGKNAGKFRNHIGIYGLALLRIAHTQGILTVPSADGNLITLEPSVPKWWPHQSMDSIPKLHSEQFSAGSEMKN</sequence>
<dbReference type="GeneID" id="100370531"/>
<comment type="subcellular location">
    <subcellularLocation>
        <location evidence="1">Mitochondrion</location>
    </subcellularLocation>
</comment>
<proteinExistence type="predicted"/>
<accession>A0ABM0GZH6</accession>
<keyword evidence="2" id="KW-0809">Transit peptide</keyword>
<evidence type="ECO:0000313" key="5">
    <source>
        <dbReference type="Proteomes" id="UP000694865"/>
    </source>
</evidence>
<dbReference type="PANTHER" id="PTHR22602:SF0">
    <property type="entry name" value="TRANSFERASE CAF17, MITOCHONDRIAL-RELATED"/>
    <property type="match status" value="1"/>
</dbReference>
<dbReference type="InterPro" id="IPR057460">
    <property type="entry name" value="CAF17_C"/>
</dbReference>
<gene>
    <name evidence="6" type="primary">LOC100370531</name>
</gene>
<evidence type="ECO:0000259" key="4">
    <source>
        <dbReference type="Pfam" id="PF25455"/>
    </source>
</evidence>
<evidence type="ECO:0000256" key="1">
    <source>
        <dbReference type="ARBA" id="ARBA00004173"/>
    </source>
</evidence>
<name>A0ABM0GZH6_SACKO</name>
<dbReference type="InterPro" id="IPR027266">
    <property type="entry name" value="TrmE/GcvT-like"/>
</dbReference>
<dbReference type="NCBIfam" id="TIGR03317">
    <property type="entry name" value="ygfZ_signature"/>
    <property type="match status" value="1"/>
</dbReference>
<keyword evidence="3" id="KW-0496">Mitochondrion</keyword>
<dbReference type="Proteomes" id="UP000694865">
    <property type="component" value="Unplaced"/>
</dbReference>
<protein>
    <submittedName>
        <fullName evidence="6">Transferase CAF17 homolog, mitochondrial-like</fullName>
    </submittedName>
</protein>
<feature type="domain" description="CAF17 C-terminal" evidence="4">
    <location>
        <begin position="270"/>
        <end position="346"/>
    </location>
</feature>
<dbReference type="InterPro" id="IPR017703">
    <property type="entry name" value="YgfZ/GCV_T_CS"/>
</dbReference>
<evidence type="ECO:0000256" key="3">
    <source>
        <dbReference type="ARBA" id="ARBA00023128"/>
    </source>
</evidence>
<evidence type="ECO:0000256" key="2">
    <source>
        <dbReference type="ARBA" id="ARBA00022946"/>
    </source>
</evidence>
<dbReference type="Gene3D" id="3.30.1360.120">
    <property type="entry name" value="Probable tRNA modification gtpase trme, domain 1"/>
    <property type="match status" value="2"/>
</dbReference>
<dbReference type="SUPFAM" id="SSF103025">
    <property type="entry name" value="Folate-binding domain"/>
    <property type="match status" value="1"/>
</dbReference>
<keyword evidence="5" id="KW-1185">Reference proteome</keyword>
<dbReference type="RefSeq" id="XP_002740842.1">
    <property type="nucleotide sequence ID" value="XM_002740796.1"/>
</dbReference>
<dbReference type="Pfam" id="PF25455">
    <property type="entry name" value="Beta-barrel_CAF17_C"/>
    <property type="match status" value="1"/>
</dbReference>
<organism evidence="5 6">
    <name type="scientific">Saccoglossus kowalevskii</name>
    <name type="common">Acorn worm</name>
    <dbReference type="NCBI Taxonomy" id="10224"/>
    <lineage>
        <taxon>Eukaryota</taxon>
        <taxon>Metazoa</taxon>
        <taxon>Hemichordata</taxon>
        <taxon>Enteropneusta</taxon>
        <taxon>Harrimaniidae</taxon>
        <taxon>Saccoglossus</taxon>
    </lineage>
</organism>
<dbReference type="PANTHER" id="PTHR22602">
    <property type="entry name" value="TRANSFERASE CAF17, MITOCHONDRIAL-RELATED"/>
    <property type="match status" value="1"/>
</dbReference>